<dbReference type="EMBL" id="ML213591">
    <property type="protein sequence ID" value="TFK43858.1"/>
    <property type="molecule type" value="Genomic_DNA"/>
</dbReference>
<reference evidence="8 9" key="1">
    <citation type="journal article" date="2019" name="Nat. Ecol. Evol.">
        <title>Megaphylogeny resolves global patterns of mushroom evolution.</title>
        <authorList>
            <person name="Varga T."/>
            <person name="Krizsan K."/>
            <person name="Foldi C."/>
            <person name="Dima B."/>
            <person name="Sanchez-Garcia M."/>
            <person name="Sanchez-Ramirez S."/>
            <person name="Szollosi G.J."/>
            <person name="Szarkandi J.G."/>
            <person name="Papp V."/>
            <person name="Albert L."/>
            <person name="Andreopoulos W."/>
            <person name="Angelini C."/>
            <person name="Antonin V."/>
            <person name="Barry K.W."/>
            <person name="Bougher N.L."/>
            <person name="Buchanan P."/>
            <person name="Buyck B."/>
            <person name="Bense V."/>
            <person name="Catcheside P."/>
            <person name="Chovatia M."/>
            <person name="Cooper J."/>
            <person name="Damon W."/>
            <person name="Desjardin D."/>
            <person name="Finy P."/>
            <person name="Geml J."/>
            <person name="Haridas S."/>
            <person name="Hughes K."/>
            <person name="Justo A."/>
            <person name="Karasinski D."/>
            <person name="Kautmanova I."/>
            <person name="Kiss B."/>
            <person name="Kocsube S."/>
            <person name="Kotiranta H."/>
            <person name="LaButti K.M."/>
            <person name="Lechner B.E."/>
            <person name="Liimatainen K."/>
            <person name="Lipzen A."/>
            <person name="Lukacs Z."/>
            <person name="Mihaltcheva S."/>
            <person name="Morgado L.N."/>
            <person name="Niskanen T."/>
            <person name="Noordeloos M.E."/>
            <person name="Ohm R.A."/>
            <person name="Ortiz-Santana B."/>
            <person name="Ovrebo C."/>
            <person name="Racz N."/>
            <person name="Riley R."/>
            <person name="Savchenko A."/>
            <person name="Shiryaev A."/>
            <person name="Soop K."/>
            <person name="Spirin V."/>
            <person name="Szebenyi C."/>
            <person name="Tomsovsky M."/>
            <person name="Tulloss R.E."/>
            <person name="Uehling J."/>
            <person name="Grigoriev I.V."/>
            <person name="Vagvolgyi C."/>
            <person name="Papp T."/>
            <person name="Martin F.M."/>
            <person name="Miettinen O."/>
            <person name="Hibbett D.S."/>
            <person name="Nagy L.G."/>
        </authorList>
    </citation>
    <scope>NUCLEOTIDE SEQUENCE [LARGE SCALE GENOMIC DNA]</scope>
    <source>
        <strain evidence="8 9">CBS 166.37</strain>
    </source>
</reference>
<comment type="subcellular location">
    <subcellularLocation>
        <location evidence="1">Nucleus</location>
    </subcellularLocation>
</comment>
<evidence type="ECO:0000256" key="4">
    <source>
        <dbReference type="ARBA" id="ARBA00023163"/>
    </source>
</evidence>
<evidence type="ECO:0000313" key="9">
    <source>
        <dbReference type="Proteomes" id="UP000308652"/>
    </source>
</evidence>
<evidence type="ECO:0000313" key="8">
    <source>
        <dbReference type="EMBL" id="TFK43858.1"/>
    </source>
</evidence>
<sequence length="696" mass="76793">MKRNLNNHTDGTPVKRTKSSQACTSCRRHKTRCELLDVVPPLGSPLKCHRCKVLSIECSFETSDIIRIVPKSRSPVASTSSSSYTDLSSDAGSNSESASPFQLPMPLASSSSQPLSMTPPVIQRLPRSLHSGFGLPGSEILPRVKVEDLVHSPDSLWGIMNMPTGFDWTATPLLAIQELIKLAPVDAVPPVYVNPNEHLRTILSQDQIASLLEVFHMCYGSWVNVQSHRRCGHTPMLDLVRCAVASRHLDPTTRARVMPRLHKLAEDATLQQVFNPLPSLEYIESLLIFSLWLPIGVGSTQNDTRDPRLLVASAVSMGMNLRLSQASTQVKILRDEGTLGGMSQARLVDCTEKARLWILLSTVESLLCVGTERAPLSRRSEIDYQGIDLASYSTPESARAMRLGLVAKLLDTTEIGYKLHLEDPTGLHDFNEQATQTLMELDCLKRFIAPLPVVVPCDNFHFQILLVQYHTYRLLVLHHFLQEMRRVFDTSGEKPWFRKECKGQDLVIAWTRDALTSAEAVLSHTLSWPEHNLIGTVPDTFFNGIAFAAAWLVMSNFSMYQLHGAQLGGSCDRLLTMIITRLSRAALTPDHAPAKCAHVISALYSAWERLISKPSSSTSASAGNFGSQPRTVPTMMCSNQLAPPSFTSMENYAPSPITAAALNHSWDMGSGSDLFLDNEFWSSFMENLASGQAGSS</sequence>
<dbReference type="GO" id="GO:0005634">
    <property type="term" value="C:nucleus"/>
    <property type="evidence" value="ECO:0007669"/>
    <property type="project" value="UniProtKB-SubCell"/>
</dbReference>
<dbReference type="OrthoDB" id="2595934at2759"/>
<name>A0A5C3MIV9_9AGAR</name>
<feature type="domain" description="Zn(2)-C6 fungal-type" evidence="7">
    <location>
        <begin position="22"/>
        <end position="60"/>
    </location>
</feature>
<feature type="compositionally biased region" description="Low complexity" evidence="6">
    <location>
        <begin position="75"/>
        <end position="99"/>
    </location>
</feature>
<dbReference type="SMART" id="SM00066">
    <property type="entry name" value="GAL4"/>
    <property type="match status" value="1"/>
</dbReference>
<organism evidence="8 9">
    <name type="scientific">Crucibulum laeve</name>
    <dbReference type="NCBI Taxonomy" id="68775"/>
    <lineage>
        <taxon>Eukaryota</taxon>
        <taxon>Fungi</taxon>
        <taxon>Dikarya</taxon>
        <taxon>Basidiomycota</taxon>
        <taxon>Agaricomycotina</taxon>
        <taxon>Agaricomycetes</taxon>
        <taxon>Agaricomycetidae</taxon>
        <taxon>Agaricales</taxon>
        <taxon>Agaricineae</taxon>
        <taxon>Nidulariaceae</taxon>
        <taxon>Crucibulum</taxon>
    </lineage>
</organism>
<dbReference type="Proteomes" id="UP000308652">
    <property type="component" value="Unassembled WGS sequence"/>
</dbReference>
<evidence type="ECO:0000256" key="1">
    <source>
        <dbReference type="ARBA" id="ARBA00004123"/>
    </source>
</evidence>
<dbReference type="Pfam" id="PF00172">
    <property type="entry name" value="Zn_clus"/>
    <property type="match status" value="1"/>
</dbReference>
<evidence type="ECO:0000256" key="5">
    <source>
        <dbReference type="ARBA" id="ARBA00023242"/>
    </source>
</evidence>
<evidence type="ECO:0000259" key="7">
    <source>
        <dbReference type="PROSITE" id="PS50048"/>
    </source>
</evidence>
<evidence type="ECO:0000256" key="3">
    <source>
        <dbReference type="ARBA" id="ARBA00023125"/>
    </source>
</evidence>
<accession>A0A5C3MIV9</accession>
<dbReference type="STRING" id="68775.A0A5C3MIV9"/>
<dbReference type="InterPro" id="IPR036864">
    <property type="entry name" value="Zn2-C6_fun-type_DNA-bd_sf"/>
</dbReference>
<proteinExistence type="predicted"/>
<keyword evidence="3" id="KW-0238">DNA-binding</keyword>
<dbReference type="GO" id="GO:0000981">
    <property type="term" value="F:DNA-binding transcription factor activity, RNA polymerase II-specific"/>
    <property type="evidence" value="ECO:0007669"/>
    <property type="project" value="InterPro"/>
</dbReference>
<gene>
    <name evidence="8" type="ORF">BDQ12DRAFT_198358</name>
</gene>
<dbReference type="InterPro" id="IPR051089">
    <property type="entry name" value="prtT"/>
</dbReference>
<keyword evidence="2" id="KW-0805">Transcription regulation</keyword>
<keyword evidence="9" id="KW-1185">Reference proteome</keyword>
<dbReference type="GO" id="GO:0000976">
    <property type="term" value="F:transcription cis-regulatory region binding"/>
    <property type="evidence" value="ECO:0007669"/>
    <property type="project" value="TreeGrafter"/>
</dbReference>
<dbReference type="SUPFAM" id="SSF57701">
    <property type="entry name" value="Zn2/Cys6 DNA-binding domain"/>
    <property type="match status" value="1"/>
</dbReference>
<evidence type="ECO:0000256" key="2">
    <source>
        <dbReference type="ARBA" id="ARBA00023015"/>
    </source>
</evidence>
<dbReference type="PANTHER" id="PTHR31845">
    <property type="entry name" value="FINGER DOMAIN PROTEIN, PUTATIVE-RELATED"/>
    <property type="match status" value="1"/>
</dbReference>
<feature type="region of interest" description="Disordered" evidence="6">
    <location>
        <begin position="75"/>
        <end position="116"/>
    </location>
</feature>
<evidence type="ECO:0000256" key="6">
    <source>
        <dbReference type="SAM" id="MobiDB-lite"/>
    </source>
</evidence>
<dbReference type="GO" id="GO:0008270">
    <property type="term" value="F:zinc ion binding"/>
    <property type="evidence" value="ECO:0007669"/>
    <property type="project" value="InterPro"/>
</dbReference>
<dbReference type="CDD" id="cd00067">
    <property type="entry name" value="GAL4"/>
    <property type="match status" value="1"/>
</dbReference>
<dbReference type="AlphaFoldDB" id="A0A5C3MIV9"/>
<dbReference type="PANTHER" id="PTHR31845:SF17">
    <property type="entry name" value="ZN(II)2CYS6 TRANSCRIPTION FACTOR (EUROFUNG)"/>
    <property type="match status" value="1"/>
</dbReference>
<dbReference type="CDD" id="cd12148">
    <property type="entry name" value="fungal_TF_MHR"/>
    <property type="match status" value="1"/>
</dbReference>
<dbReference type="InterPro" id="IPR001138">
    <property type="entry name" value="Zn2Cys6_DnaBD"/>
</dbReference>
<dbReference type="PROSITE" id="PS50048">
    <property type="entry name" value="ZN2_CY6_FUNGAL_2"/>
    <property type="match status" value="1"/>
</dbReference>
<keyword evidence="5" id="KW-0539">Nucleus</keyword>
<keyword evidence="4" id="KW-0804">Transcription</keyword>
<dbReference type="Gene3D" id="4.10.240.10">
    <property type="entry name" value="Zn(2)-C6 fungal-type DNA-binding domain"/>
    <property type="match status" value="1"/>
</dbReference>
<protein>
    <recommendedName>
        <fullName evidence="7">Zn(2)-C6 fungal-type domain-containing protein</fullName>
    </recommendedName>
</protein>